<accession>A0A918DKQ6</accession>
<protein>
    <recommendedName>
        <fullName evidence="3">Permuted papain-like amidase enzyme, YaeF/YiiX, C92 family</fullName>
    </recommendedName>
</protein>
<evidence type="ECO:0008006" key="3">
    <source>
        <dbReference type="Google" id="ProtNLM"/>
    </source>
</evidence>
<dbReference type="Gene3D" id="3.90.1720.10">
    <property type="entry name" value="endopeptidase domain like (from Nostoc punctiforme)"/>
    <property type="match status" value="1"/>
</dbReference>
<reference evidence="1" key="1">
    <citation type="journal article" date="2014" name="Int. J. Syst. Evol. Microbiol.">
        <title>Complete genome sequence of Corynebacterium casei LMG S-19264T (=DSM 44701T), isolated from a smear-ripened cheese.</title>
        <authorList>
            <consortium name="US DOE Joint Genome Institute (JGI-PGF)"/>
            <person name="Walter F."/>
            <person name="Albersmeier A."/>
            <person name="Kalinowski J."/>
            <person name="Ruckert C."/>
        </authorList>
    </citation>
    <scope>NUCLEOTIDE SEQUENCE</scope>
    <source>
        <strain evidence="1">CGMCC 1.7086</strain>
    </source>
</reference>
<name>A0A918DKQ6_9ALTE</name>
<dbReference type="PANTHER" id="PTHR47112">
    <property type="entry name" value="PX DOMAIN-CONTAINING PROTEIN"/>
    <property type="match status" value="1"/>
</dbReference>
<dbReference type="SUPFAM" id="SSF54001">
    <property type="entry name" value="Cysteine proteinases"/>
    <property type="match status" value="1"/>
</dbReference>
<reference evidence="1" key="2">
    <citation type="submission" date="2020-09" db="EMBL/GenBank/DDBJ databases">
        <authorList>
            <person name="Sun Q."/>
            <person name="Zhou Y."/>
        </authorList>
    </citation>
    <scope>NUCLEOTIDE SEQUENCE</scope>
    <source>
        <strain evidence="1">CGMCC 1.7086</strain>
    </source>
</reference>
<evidence type="ECO:0000313" key="1">
    <source>
        <dbReference type="EMBL" id="GGO71411.1"/>
    </source>
</evidence>
<keyword evidence="2" id="KW-1185">Reference proteome</keyword>
<sequence length="200" mass="22837">MSQIAMPVEQPQCLANNQLEYAAIRAQMQDGDILLFGGSSAFSRLIRWASKSDYSHAGIVAWWGERLMVLEAKGPGVVASPISDNLCHYPGNIDYFRLKPEHTLDLPARKKMLDFALLQLGKKYNFWQLVPFFFKLVFKKLHKHRGWEDHDIASAYFCSEYVSAIYTKAGRDLDILYPNHFTSPQAIGQSKLLEKVGRLR</sequence>
<dbReference type="InterPro" id="IPR038765">
    <property type="entry name" value="Papain-like_cys_pep_sf"/>
</dbReference>
<dbReference type="Pfam" id="PF05708">
    <property type="entry name" value="Peptidase_C92"/>
    <property type="match status" value="1"/>
</dbReference>
<organism evidence="1 2">
    <name type="scientific">Bowmanella pacifica</name>
    <dbReference type="NCBI Taxonomy" id="502051"/>
    <lineage>
        <taxon>Bacteria</taxon>
        <taxon>Pseudomonadati</taxon>
        <taxon>Pseudomonadota</taxon>
        <taxon>Gammaproteobacteria</taxon>
        <taxon>Alteromonadales</taxon>
        <taxon>Alteromonadaceae</taxon>
        <taxon>Bowmanella</taxon>
    </lineage>
</organism>
<dbReference type="RefSeq" id="WP_188696161.1">
    <property type="nucleotide sequence ID" value="NZ_BMLS01000004.1"/>
</dbReference>
<dbReference type="PANTHER" id="PTHR47112:SF1">
    <property type="entry name" value="PX DOMAIN-CONTAINING PROTEIN"/>
    <property type="match status" value="1"/>
</dbReference>
<comment type="caution">
    <text evidence="1">The sequence shown here is derived from an EMBL/GenBank/DDBJ whole genome shotgun (WGS) entry which is preliminary data.</text>
</comment>
<dbReference type="EMBL" id="BMLS01000004">
    <property type="protein sequence ID" value="GGO71411.1"/>
    <property type="molecule type" value="Genomic_DNA"/>
</dbReference>
<dbReference type="AlphaFoldDB" id="A0A918DKQ6"/>
<proteinExistence type="predicted"/>
<dbReference type="Proteomes" id="UP000606935">
    <property type="component" value="Unassembled WGS sequence"/>
</dbReference>
<dbReference type="InterPro" id="IPR024453">
    <property type="entry name" value="Peptidase_C92"/>
</dbReference>
<gene>
    <name evidence="1" type="ORF">GCM10010982_27140</name>
</gene>
<evidence type="ECO:0000313" key="2">
    <source>
        <dbReference type="Proteomes" id="UP000606935"/>
    </source>
</evidence>